<evidence type="ECO:0000313" key="3">
    <source>
        <dbReference type="Proteomes" id="UP000252519"/>
    </source>
</evidence>
<keyword evidence="3" id="KW-1185">Reference proteome</keyword>
<comment type="caution">
    <text evidence="2">The sequence shown here is derived from an EMBL/GenBank/DDBJ whole genome shotgun (WGS) entry which is preliminary data.</text>
</comment>
<feature type="transmembrane region" description="Helical" evidence="1">
    <location>
        <begin position="72"/>
        <end position="93"/>
    </location>
</feature>
<dbReference type="STRING" id="29170.A0A368FW89"/>
<dbReference type="EMBL" id="JOJR01000684">
    <property type="protein sequence ID" value="RCN35249.1"/>
    <property type="molecule type" value="Genomic_DNA"/>
</dbReference>
<feature type="non-terminal residue" evidence="2">
    <location>
        <position position="1"/>
    </location>
</feature>
<proteinExistence type="predicted"/>
<keyword evidence="1" id="KW-1133">Transmembrane helix</keyword>
<sequence>LLVFPLCQQRYLNLLIAFDCAVKCGYKVDVLGSLWVYLEEPADPTSNNVSVLKVSSIQPISSTNTHWRMWLLLYWATVILFFITALFLLYIPLPPDISDRKKLQVLEFLLRIGYEYPGDLIEFVLGPRIRNQYIRLLITIGYIIPWPTPSFVKVRFPFGRAWTCLILKV</sequence>
<gene>
    <name evidence="2" type="ORF">ANCCAN_18890</name>
</gene>
<keyword evidence="1" id="KW-0812">Transmembrane</keyword>
<accession>A0A368FW89</accession>
<protein>
    <submittedName>
        <fullName evidence="2">Uncharacterized protein</fullName>
    </submittedName>
</protein>
<evidence type="ECO:0000313" key="2">
    <source>
        <dbReference type="EMBL" id="RCN35249.1"/>
    </source>
</evidence>
<keyword evidence="1" id="KW-0472">Membrane</keyword>
<reference evidence="2 3" key="1">
    <citation type="submission" date="2014-10" db="EMBL/GenBank/DDBJ databases">
        <title>Draft genome of the hookworm Ancylostoma caninum.</title>
        <authorList>
            <person name="Mitreva M."/>
        </authorList>
    </citation>
    <scope>NUCLEOTIDE SEQUENCE [LARGE SCALE GENOMIC DNA]</scope>
    <source>
        <strain evidence="2 3">Baltimore</strain>
    </source>
</reference>
<name>A0A368FW89_ANCCA</name>
<evidence type="ECO:0000256" key="1">
    <source>
        <dbReference type="SAM" id="Phobius"/>
    </source>
</evidence>
<dbReference type="AlphaFoldDB" id="A0A368FW89"/>
<organism evidence="2 3">
    <name type="scientific">Ancylostoma caninum</name>
    <name type="common">Dog hookworm</name>
    <dbReference type="NCBI Taxonomy" id="29170"/>
    <lineage>
        <taxon>Eukaryota</taxon>
        <taxon>Metazoa</taxon>
        <taxon>Ecdysozoa</taxon>
        <taxon>Nematoda</taxon>
        <taxon>Chromadorea</taxon>
        <taxon>Rhabditida</taxon>
        <taxon>Rhabditina</taxon>
        <taxon>Rhabditomorpha</taxon>
        <taxon>Strongyloidea</taxon>
        <taxon>Ancylostomatidae</taxon>
        <taxon>Ancylostomatinae</taxon>
        <taxon>Ancylostoma</taxon>
    </lineage>
</organism>
<dbReference type="Proteomes" id="UP000252519">
    <property type="component" value="Unassembled WGS sequence"/>
</dbReference>